<evidence type="ECO:0000256" key="1">
    <source>
        <dbReference type="SAM" id="MobiDB-lite"/>
    </source>
</evidence>
<dbReference type="AlphaFoldDB" id="A0AAQ3MN67"/>
<evidence type="ECO:0000313" key="2">
    <source>
        <dbReference type="EMBL" id="WVY94010.1"/>
    </source>
</evidence>
<proteinExistence type="predicted"/>
<feature type="compositionally biased region" description="Basic residues" evidence="1">
    <location>
        <begin position="61"/>
        <end position="70"/>
    </location>
</feature>
<dbReference type="EMBL" id="CP144691">
    <property type="protein sequence ID" value="WVY94010.1"/>
    <property type="molecule type" value="Genomic_DNA"/>
</dbReference>
<evidence type="ECO:0000313" key="3">
    <source>
        <dbReference type="Proteomes" id="UP001374535"/>
    </source>
</evidence>
<sequence>MAERLREESDRTVKRRSHPSLTKTPKPNGQEKESSFSDQDPQIERSREGVILLLPRPPNRTVKRRSHHSLTKTLKPNGQEEDSFFFDQDTQTERRSHPSLTNTPKPNGQEKESSFSDQYTQTERSREGYVNKEGIAPKALSILRSLQAMPRPILEAKVSSLRLNEVERKSKEGDKSSSKRSRREGSVSHPLPASVFDHEFHAGSRVNFHASSSQRAVIEPTSEEELLSATSARELAKRLGAHDLDRELALALDHGGFVERHLVLQADLDESRRQLAIANESLKINRTWGDDMAQEEVGKAGDELVGQSEQLSKELLEANTENVWLASELVKANETITTLDTNVAIEHEEGFNKAMPVGFKIDQDVFSGEMRPVVEAEDAEDVEDADGAR</sequence>
<keyword evidence="3" id="KW-1185">Reference proteome</keyword>
<gene>
    <name evidence="2" type="ORF">V8G54_033098</name>
</gene>
<accession>A0AAQ3MN67</accession>
<feature type="compositionally biased region" description="Basic and acidic residues" evidence="1">
    <location>
        <begin position="1"/>
        <end position="12"/>
    </location>
</feature>
<reference evidence="2 3" key="1">
    <citation type="journal article" date="2023" name="Life. Sci Alliance">
        <title>Evolutionary insights into 3D genome organization and epigenetic landscape of Vigna mungo.</title>
        <authorList>
            <person name="Junaid A."/>
            <person name="Singh B."/>
            <person name="Bhatia S."/>
        </authorList>
    </citation>
    <scope>NUCLEOTIDE SEQUENCE [LARGE SCALE GENOMIC DNA]</scope>
    <source>
        <strain evidence="2">Urdbean</strain>
    </source>
</reference>
<feature type="region of interest" description="Disordered" evidence="1">
    <location>
        <begin position="166"/>
        <end position="192"/>
    </location>
</feature>
<feature type="compositionally biased region" description="Basic and acidic residues" evidence="1">
    <location>
        <begin position="166"/>
        <end position="177"/>
    </location>
</feature>
<protein>
    <submittedName>
        <fullName evidence="2">Uncharacterized protein</fullName>
    </submittedName>
</protein>
<organism evidence="2 3">
    <name type="scientific">Vigna mungo</name>
    <name type="common">Black gram</name>
    <name type="synonym">Phaseolus mungo</name>
    <dbReference type="NCBI Taxonomy" id="3915"/>
    <lineage>
        <taxon>Eukaryota</taxon>
        <taxon>Viridiplantae</taxon>
        <taxon>Streptophyta</taxon>
        <taxon>Embryophyta</taxon>
        <taxon>Tracheophyta</taxon>
        <taxon>Spermatophyta</taxon>
        <taxon>Magnoliopsida</taxon>
        <taxon>eudicotyledons</taxon>
        <taxon>Gunneridae</taxon>
        <taxon>Pentapetalae</taxon>
        <taxon>rosids</taxon>
        <taxon>fabids</taxon>
        <taxon>Fabales</taxon>
        <taxon>Fabaceae</taxon>
        <taxon>Papilionoideae</taxon>
        <taxon>50 kb inversion clade</taxon>
        <taxon>NPAAA clade</taxon>
        <taxon>indigoferoid/millettioid clade</taxon>
        <taxon>Phaseoleae</taxon>
        <taxon>Vigna</taxon>
    </lineage>
</organism>
<dbReference type="Proteomes" id="UP001374535">
    <property type="component" value="Chromosome 10"/>
</dbReference>
<name>A0AAQ3MN67_VIGMU</name>
<feature type="region of interest" description="Disordered" evidence="1">
    <location>
        <begin position="1"/>
        <end position="131"/>
    </location>
</feature>